<dbReference type="OrthoDB" id="19674at2"/>
<proteinExistence type="predicted"/>
<reference evidence="1 2" key="1">
    <citation type="journal article" date="2004" name="Science">
        <title>Illuminating the evolutionary history of chlamydiae.</title>
        <authorList>
            <person name="Horn M."/>
            <person name="Collingro A."/>
            <person name="Schmitz-Esser S."/>
            <person name="Beier C.L."/>
            <person name="Purkhold U."/>
            <person name="Fartmann B."/>
            <person name="Brandt P."/>
            <person name="Nyakatura G.J."/>
            <person name="Droege M."/>
            <person name="Frishman D."/>
            <person name="Rattei T."/>
            <person name="Mewes H."/>
            <person name="Wagner M."/>
        </authorList>
    </citation>
    <scope>NUCLEOTIDE SEQUENCE [LARGE SCALE GENOMIC DNA]</scope>
    <source>
        <strain evidence="1 2">UWE25</strain>
    </source>
</reference>
<dbReference type="STRING" id="264201.pc0303"/>
<name>Q6MEH2_PARUW</name>
<dbReference type="HOGENOM" id="CLU_239731_0_0_0"/>
<evidence type="ECO:0000313" key="2">
    <source>
        <dbReference type="Proteomes" id="UP000000529"/>
    </source>
</evidence>
<organism evidence="1 2">
    <name type="scientific">Protochlamydia amoebophila (strain UWE25)</name>
    <dbReference type="NCBI Taxonomy" id="264201"/>
    <lineage>
        <taxon>Bacteria</taxon>
        <taxon>Pseudomonadati</taxon>
        <taxon>Chlamydiota</taxon>
        <taxon>Chlamydiia</taxon>
        <taxon>Parachlamydiales</taxon>
        <taxon>Parachlamydiaceae</taxon>
        <taxon>Candidatus Protochlamydia</taxon>
    </lineage>
</organism>
<dbReference type="Proteomes" id="UP000000529">
    <property type="component" value="Chromosome"/>
</dbReference>
<gene>
    <name evidence="1" type="ORF">PC_RS01465</name>
</gene>
<dbReference type="KEGG" id="pcu:PC_RS01465"/>
<sequence>MFKKVCLITFVACVVGIVLFYQTIESSILKWMIQNYSARYFETPLQFKKFILHKNQIVLLELHTEDDQFSADKMVLDYNLDLWNRQVNFFITLDQPNYRLKEKQDNQLSRLRSWTEKTTWINLQANLKINQGALIWNSSQLTHQMQFDLAFNQKDGGYVKAYFQDSEKNNNYLILETLNHSNFMQINLQCHEIEATSLFSLAKTVWKGLNHWQVCSGILDGKIEAIFVPYSRPYLTGDLYIDQLAFTDITANLKGNIQRAWLHLEKNSHPNKEEDVLTTVGHVEFLKPAHLNYQSKQIDNWSINHILGRISIDSLEKMVVDLKANGLYQQEQCDFNLIGEANLNSRRHLNFKLDLFCRSPSQQEGHVYFFLDELSQDPKKIEIKLTNLSHVEFGFIQRILSMYWPKLSNIELKSGIFQATLEAHLIKKNLENIQFNHLQVDDLKFKLSNFNAEFSLKHAKGNGSIQPLVPEIWRTINTELHIDNGNIQLLGLDQVPSLTSIQTHLKVVKGLIPHALASLQFAGLQGDMDIEWGEEENLIKINLNGEMQDLAKFFPQHLKQGIHNHLNHHQLAIVADIKKQASNVDLTGIANIWQKNPENAQLIHFGGELKKIADYPEREFAPLGWFYAHNVDLEEYVAPFIFKPASVEVRGNAEVKGSINQEFLTINYDIDQLVIENENLLIESKQLHSSVPGKLLGFHELNFRSLHHRGMLPVRCATYLDKNTGLHFDNIQGKVLFKNQTIHIHSLEGECQDIQFAGCLALDYEDPAPEVFNLKIHCPIFSGKISQIQHVLEMLHISSPVTKMRIDGELIGKGEGLFLKFEFFPNDYHLFARANGALLDGYFPFEKENLSLKGLYADVDYLHSESCLTLSDIQGTLLIGRPKVVQECDLNGHHLSLKNLNKSYIDIDLDICVKKEQDELARLVAITRETIGGGKQIVINPDLSHLGHIYPEKFQCEFSSEGHLSSFEFASHFKIHPLIKNLCLFKKSGLFFLPASFIAKIDQLEPVEGVADFSWHYDKSENSFSYQLESNSIHSISRPVHKAFLAGKLANRRWTIDQIQWDNIHLSVDFLQLEDRWKINFFGLNDSESTVLGLEGEFIPDKGLLNLQVNLLELNLERIEQWSICKNFAINWNPRGQLQLKGKLKFDLLSDSYCHSMMGYLKGTARALSVRNCSFEINRPIQIDFLEENEILIHELPINLNRQFRQLAECNFKMLYFNPIKKDWTCEQCDFLFPSQTLKELSAILYRHFPDFIEENSLELLSNCKQEGNLVGKCAFKMSPSRQKFQVNLENGAYFLNSQLYDLKNTQFIIDNNLLTFSADTQQERCAFQIKGTAVWPKLNQGECFFVDEKVTCFPLKISWNRNKNKEFHIQKIKGHFCGLDVNLVEVCEESSSQWFALKGTIGLNFNLIDPLLTYDISKKIQKLMLGPQYKMVGHYWLNKKGGPSLLESFYFQGKLTADEAILKGFIFKQVEAIINYQPKKLEISQFRIEDPAGIFQCSKLTVFQNKNNVWQFCLPQLSVKNFKPALLKEEVQTVTFAHKFKSLLVKRLDLEGFQGYLGDVSTWQAEGRFHFLNSSPKNVVHTPLLAIPAEIILRLGLDPQVLNPVNGTIFFKMYGNRLYLTRLKDVYSEGRGSKFYLVNHERPSWIDLDGKLSILIRMKQYNLIFKIAELFTVSVQGNLKKPTYSLQKQAKTSKKGAAALFGK</sequence>
<dbReference type="EMBL" id="BX908798">
    <property type="protein sequence ID" value="CAF23027.1"/>
    <property type="molecule type" value="Genomic_DNA"/>
</dbReference>
<dbReference type="RefSeq" id="WP_011174853.1">
    <property type="nucleotide sequence ID" value="NC_005861.2"/>
</dbReference>
<accession>Q6MEH2</accession>
<keyword evidence="2" id="KW-1185">Reference proteome</keyword>
<dbReference type="eggNOG" id="ENOG502Z997">
    <property type="taxonomic scope" value="Bacteria"/>
</dbReference>
<evidence type="ECO:0000313" key="1">
    <source>
        <dbReference type="EMBL" id="CAF23027.1"/>
    </source>
</evidence>
<protein>
    <submittedName>
        <fullName evidence="1">Uncharacterized protein</fullName>
    </submittedName>
</protein>